<comment type="caution">
    <text evidence="1">The sequence shown here is derived from an EMBL/GenBank/DDBJ whole genome shotgun (WGS) entry which is preliminary data.</text>
</comment>
<evidence type="ECO:0000313" key="2">
    <source>
        <dbReference type="Proteomes" id="UP000034805"/>
    </source>
</evidence>
<name>A0A0P7VT64_SCLFO</name>
<feature type="non-terminal residue" evidence="1">
    <location>
        <position position="206"/>
    </location>
</feature>
<gene>
    <name evidence="1" type="ORF">Z043_103405</name>
</gene>
<accession>A0A0P7VT64</accession>
<evidence type="ECO:0000313" key="1">
    <source>
        <dbReference type="EMBL" id="KPP77195.1"/>
    </source>
</evidence>
<protein>
    <submittedName>
        <fullName evidence="1">Uncharacterized protein</fullName>
    </submittedName>
</protein>
<dbReference type="Proteomes" id="UP000034805">
    <property type="component" value="Unassembled WGS sequence"/>
</dbReference>
<dbReference type="EMBL" id="JARO02000870">
    <property type="protein sequence ID" value="KPP77195.1"/>
    <property type="molecule type" value="Genomic_DNA"/>
</dbReference>
<dbReference type="AlphaFoldDB" id="A0A0P7VT64"/>
<proteinExistence type="predicted"/>
<organism evidence="1 2">
    <name type="scientific">Scleropages formosus</name>
    <name type="common">Asian bonytongue</name>
    <name type="synonym">Osteoglossum formosum</name>
    <dbReference type="NCBI Taxonomy" id="113540"/>
    <lineage>
        <taxon>Eukaryota</taxon>
        <taxon>Metazoa</taxon>
        <taxon>Chordata</taxon>
        <taxon>Craniata</taxon>
        <taxon>Vertebrata</taxon>
        <taxon>Euteleostomi</taxon>
        <taxon>Actinopterygii</taxon>
        <taxon>Neopterygii</taxon>
        <taxon>Teleostei</taxon>
        <taxon>Osteoglossocephala</taxon>
        <taxon>Osteoglossomorpha</taxon>
        <taxon>Osteoglossiformes</taxon>
        <taxon>Osteoglossidae</taxon>
        <taxon>Scleropages</taxon>
    </lineage>
</organism>
<reference evidence="1 2" key="1">
    <citation type="submission" date="2015-08" db="EMBL/GenBank/DDBJ databases">
        <title>The genome of the Asian arowana (Scleropages formosus).</title>
        <authorList>
            <person name="Tan M.H."/>
            <person name="Gan H.M."/>
            <person name="Croft L.J."/>
            <person name="Austin C.M."/>
        </authorList>
    </citation>
    <scope>NUCLEOTIDE SEQUENCE [LARGE SCALE GENOMIC DNA]</scope>
    <source>
        <strain evidence="1">Aro1</strain>
    </source>
</reference>
<sequence>MVIFLLPFQRLLLNDMLLYREFKGCILYVEVMKFLICSCKLLDKLRNYLTMLISHLIYYNSFLSGLLGSAIKPLQLIQKATARVVFDLPKYSHACCPTPRFSALASHSCPDLIQDTGYGLQNHQWICTSGSIRTDCSLCTNQTTTLLHLCLFGDPRRKRSKIKSTKVFGSSSNVVDNHPSHSELLNLFLHSRNVSKLTSFGLASPL</sequence>